<evidence type="ECO:0000256" key="5">
    <source>
        <dbReference type="ARBA" id="ARBA00023040"/>
    </source>
</evidence>
<evidence type="ECO:0000256" key="7">
    <source>
        <dbReference type="ARBA" id="ARBA00023157"/>
    </source>
</evidence>
<keyword evidence="9" id="KW-0325">Glycoprotein</keyword>
<evidence type="ECO:0000256" key="6">
    <source>
        <dbReference type="ARBA" id="ARBA00023136"/>
    </source>
</evidence>
<comment type="subcellular location">
    <subcellularLocation>
        <location evidence="1">Cell membrane</location>
        <topology evidence="1">Multi-pass membrane protein</topology>
    </subcellularLocation>
</comment>
<dbReference type="InterPro" id="IPR000276">
    <property type="entry name" value="GPCR_Rhodpsn"/>
</dbReference>
<feature type="domain" description="G-protein coupled receptors family 1 profile" evidence="14">
    <location>
        <begin position="38"/>
        <end position="286"/>
    </location>
</feature>
<dbReference type="Pfam" id="PF00001">
    <property type="entry name" value="7tm_1"/>
    <property type="match status" value="1"/>
</dbReference>
<dbReference type="AlphaFoldDB" id="A0A670IIC0"/>
<dbReference type="PRINTS" id="PR00526">
    <property type="entry name" value="FMETLEUPHER"/>
</dbReference>
<dbReference type="OMA" id="NETFHYA"/>
<dbReference type="InterPro" id="IPR017452">
    <property type="entry name" value="GPCR_Rhodpsn_7TM"/>
</dbReference>
<dbReference type="GO" id="GO:0004875">
    <property type="term" value="F:complement receptor activity"/>
    <property type="evidence" value="ECO:0007669"/>
    <property type="project" value="TreeGrafter"/>
</dbReference>
<name>A0A670IIC0_PODMU</name>
<evidence type="ECO:0000256" key="13">
    <source>
        <dbReference type="SAM" id="Phobius"/>
    </source>
</evidence>
<evidence type="ECO:0000256" key="2">
    <source>
        <dbReference type="ARBA" id="ARBA00022475"/>
    </source>
</evidence>
<proteinExistence type="inferred from homology"/>
<dbReference type="GO" id="GO:0007200">
    <property type="term" value="P:phospholipase C-activating G protein-coupled receptor signaling pathway"/>
    <property type="evidence" value="ECO:0007669"/>
    <property type="project" value="TreeGrafter"/>
</dbReference>
<comment type="similarity">
    <text evidence="11">Belongs to the chemokine-like receptor (CMKLR) family.</text>
</comment>
<evidence type="ECO:0000256" key="12">
    <source>
        <dbReference type="SAM" id="MobiDB-lite"/>
    </source>
</evidence>
<feature type="transmembrane region" description="Helical" evidence="13">
    <location>
        <begin position="57"/>
        <end position="83"/>
    </location>
</feature>
<dbReference type="PANTHER" id="PTHR24225">
    <property type="entry name" value="CHEMOTACTIC RECEPTOR"/>
    <property type="match status" value="1"/>
</dbReference>
<evidence type="ECO:0000256" key="4">
    <source>
        <dbReference type="ARBA" id="ARBA00022989"/>
    </source>
</evidence>
<evidence type="ECO:0000256" key="8">
    <source>
        <dbReference type="ARBA" id="ARBA00023170"/>
    </source>
</evidence>
<dbReference type="PANTHER" id="PTHR24225:SF0">
    <property type="entry name" value="N-FORMYL PEPTIDE RECEPTOR 2"/>
    <property type="match status" value="1"/>
</dbReference>
<reference evidence="15" key="2">
    <citation type="submission" date="2025-08" db="UniProtKB">
        <authorList>
            <consortium name="Ensembl"/>
        </authorList>
    </citation>
    <scope>IDENTIFICATION</scope>
</reference>
<dbReference type="GO" id="GO:0004982">
    <property type="term" value="F:N-formyl peptide receptor activity"/>
    <property type="evidence" value="ECO:0007669"/>
    <property type="project" value="TreeGrafter"/>
</dbReference>
<feature type="transmembrane region" description="Helical" evidence="13">
    <location>
        <begin position="269"/>
        <end position="291"/>
    </location>
</feature>
<dbReference type="FunFam" id="1.20.1070.10:FF:000034">
    <property type="entry name" value="G-protein coupled receptor 1"/>
    <property type="match status" value="1"/>
</dbReference>
<feature type="transmembrane region" description="Helical" evidence="13">
    <location>
        <begin position="103"/>
        <end position="126"/>
    </location>
</feature>
<dbReference type="Proteomes" id="UP000472272">
    <property type="component" value="Chromosome 8"/>
</dbReference>
<evidence type="ECO:0000256" key="9">
    <source>
        <dbReference type="ARBA" id="ARBA00023180"/>
    </source>
</evidence>
<keyword evidence="10" id="KW-0807">Transducer</keyword>
<reference evidence="15 16" key="1">
    <citation type="journal article" date="2019" name="Proc. Natl. Acad. Sci. U.S.A.">
        <title>Regulatory changes in pterin and carotenoid genes underlie balanced color polymorphisms in the wall lizard.</title>
        <authorList>
            <person name="Andrade P."/>
            <person name="Pinho C."/>
            <person name="Perez I de Lanuza G."/>
            <person name="Afonso S."/>
            <person name="Brejcha J."/>
            <person name="Rubin C.J."/>
            <person name="Wallerman O."/>
            <person name="Pereira P."/>
            <person name="Sabatino S.J."/>
            <person name="Bellati A."/>
            <person name="Pellitteri-Rosa D."/>
            <person name="Bosakova Z."/>
            <person name="Bunikis I."/>
            <person name="Carretero M.A."/>
            <person name="Feiner N."/>
            <person name="Marsik P."/>
            <person name="Pauperio F."/>
            <person name="Salvi D."/>
            <person name="Soler L."/>
            <person name="While G.M."/>
            <person name="Uller T."/>
            <person name="Font E."/>
            <person name="Andersson L."/>
            <person name="Carneiro M."/>
        </authorList>
    </citation>
    <scope>NUCLEOTIDE SEQUENCE</scope>
</reference>
<feature type="region of interest" description="Disordered" evidence="12">
    <location>
        <begin position="366"/>
        <end position="404"/>
    </location>
</feature>
<feature type="transmembrane region" description="Helical" evidence="13">
    <location>
        <begin position="193"/>
        <end position="215"/>
    </location>
</feature>
<dbReference type="GO" id="GO:0005886">
    <property type="term" value="C:plasma membrane"/>
    <property type="evidence" value="ECO:0007669"/>
    <property type="project" value="UniProtKB-SubCell"/>
</dbReference>
<dbReference type="SUPFAM" id="SSF81321">
    <property type="entry name" value="Family A G protein-coupled receptor-like"/>
    <property type="match status" value="1"/>
</dbReference>
<dbReference type="PRINTS" id="PR00237">
    <property type="entry name" value="GPCRRHODOPSN"/>
</dbReference>
<dbReference type="GO" id="GO:0007204">
    <property type="term" value="P:positive regulation of cytosolic calcium ion concentration"/>
    <property type="evidence" value="ECO:0007669"/>
    <property type="project" value="TreeGrafter"/>
</dbReference>
<feature type="transmembrane region" description="Helical" evidence="13">
    <location>
        <begin position="20"/>
        <end position="45"/>
    </location>
</feature>
<organism evidence="15 16">
    <name type="scientific">Podarcis muralis</name>
    <name type="common">Wall lizard</name>
    <name type="synonym">Lacerta muralis</name>
    <dbReference type="NCBI Taxonomy" id="64176"/>
    <lineage>
        <taxon>Eukaryota</taxon>
        <taxon>Metazoa</taxon>
        <taxon>Chordata</taxon>
        <taxon>Craniata</taxon>
        <taxon>Vertebrata</taxon>
        <taxon>Euteleostomi</taxon>
        <taxon>Lepidosauria</taxon>
        <taxon>Squamata</taxon>
        <taxon>Bifurcata</taxon>
        <taxon>Unidentata</taxon>
        <taxon>Episquamata</taxon>
        <taxon>Laterata</taxon>
        <taxon>Lacertibaenia</taxon>
        <taxon>Lacertidae</taxon>
        <taxon>Podarcis</taxon>
    </lineage>
</organism>
<evidence type="ECO:0000313" key="16">
    <source>
        <dbReference type="Proteomes" id="UP000472272"/>
    </source>
</evidence>
<evidence type="ECO:0000256" key="11">
    <source>
        <dbReference type="ARBA" id="ARBA00025736"/>
    </source>
</evidence>
<evidence type="ECO:0000256" key="1">
    <source>
        <dbReference type="ARBA" id="ARBA00004651"/>
    </source>
</evidence>
<keyword evidence="8" id="KW-0675">Receptor</keyword>
<keyword evidence="6 13" id="KW-0472">Membrane</keyword>
<dbReference type="Ensembl" id="ENSPMRT00000012151.1">
    <property type="protein sequence ID" value="ENSPMRP00000011379.1"/>
    <property type="gene ID" value="ENSPMRG00000007608.1"/>
</dbReference>
<dbReference type="GeneTree" id="ENSGT01020000230438"/>
<keyword evidence="16" id="KW-1185">Reference proteome</keyword>
<feature type="compositionally biased region" description="Low complexity" evidence="12">
    <location>
        <begin position="366"/>
        <end position="387"/>
    </location>
</feature>
<dbReference type="PROSITE" id="PS50262">
    <property type="entry name" value="G_PROTEIN_RECEP_F1_2"/>
    <property type="match status" value="1"/>
</dbReference>
<dbReference type="Gene3D" id="1.20.1070.10">
    <property type="entry name" value="Rhodopsin 7-helix transmembrane proteins"/>
    <property type="match status" value="1"/>
</dbReference>
<accession>A0A670IIC0</accession>
<reference evidence="15" key="3">
    <citation type="submission" date="2025-09" db="UniProtKB">
        <authorList>
            <consortium name="Ensembl"/>
        </authorList>
    </citation>
    <scope>IDENTIFICATION</scope>
</reference>
<protein>
    <recommendedName>
        <fullName evidence="14">G-protein coupled receptors family 1 profile domain-containing protein</fullName>
    </recommendedName>
</protein>
<feature type="transmembrane region" description="Helical" evidence="13">
    <location>
        <begin position="138"/>
        <end position="157"/>
    </location>
</feature>
<feature type="transmembrane region" description="Helical" evidence="13">
    <location>
        <begin position="227"/>
        <end position="249"/>
    </location>
</feature>
<evidence type="ECO:0000256" key="10">
    <source>
        <dbReference type="ARBA" id="ARBA00023224"/>
    </source>
</evidence>
<evidence type="ECO:0000313" key="15">
    <source>
        <dbReference type="Ensembl" id="ENSPMRP00000011379.1"/>
    </source>
</evidence>
<keyword evidence="2" id="KW-1003">Cell membrane</keyword>
<keyword evidence="5" id="KW-0297">G-protein coupled receptor</keyword>
<evidence type="ECO:0000259" key="14">
    <source>
        <dbReference type="PROSITE" id="PS50262"/>
    </source>
</evidence>
<keyword evidence="3 13" id="KW-0812">Transmembrane</keyword>
<dbReference type="InterPro" id="IPR000826">
    <property type="entry name" value="Formyl_rcpt-rel"/>
</dbReference>
<dbReference type="CDD" id="cd14974">
    <property type="entry name" value="7tmA_Anaphylatoxin_R-like"/>
    <property type="match status" value="1"/>
</dbReference>
<dbReference type="GO" id="GO:0006954">
    <property type="term" value="P:inflammatory response"/>
    <property type="evidence" value="ECO:0007669"/>
    <property type="project" value="TreeGrafter"/>
</dbReference>
<keyword evidence="7" id="KW-1015">Disulfide bond</keyword>
<sequence length="404" mass="44636">MSATEPTDHSNSNDDLVKRMNIFTIVAYSLIFLLGVTGNGLVIFITGFRMKRTVNTVWFLNLAIADFTFTFFLPLIITSIVMGKWPFGQEMCKIGSTLSYLNLYASIYLLMVISLDRCISTLWPVWAHNHRTPQRASIVAFGVWILALVLCSPRFYFSKEIPYSVDKKWCDYDYGSIEEQKKFTHKAMTISQFIFAFVIPFSVIVVCYGAVVLKMRRKQLSQSNKPIKVITAVTAAFFVCWLPSHILSFYKKEPGSLESQSELFIISERLAYCLAFINSCLNPILFAFMGYDFRQKLRHSLLSVFKTAFEEAPVATSGAGERACHSRRSRLSGFFSSLLTPPPSSASALESELLPVTGSPCSLNSIAPSASSPASPAELSLPSSSGVSLGGSPAGASRHSSLSS</sequence>
<evidence type="ECO:0000256" key="3">
    <source>
        <dbReference type="ARBA" id="ARBA00022692"/>
    </source>
</evidence>
<keyword evidence="4 13" id="KW-1133">Transmembrane helix</keyword>